<name>A0A6I2UXV2_9FIRM</name>
<keyword evidence="1" id="KW-1133">Transmembrane helix</keyword>
<dbReference type="EMBL" id="VUNL01000007">
    <property type="protein sequence ID" value="MSV24950.1"/>
    <property type="molecule type" value="Genomic_DNA"/>
</dbReference>
<evidence type="ECO:0000256" key="1">
    <source>
        <dbReference type="SAM" id="Phobius"/>
    </source>
</evidence>
<feature type="transmembrane region" description="Helical" evidence="1">
    <location>
        <begin position="218"/>
        <end position="236"/>
    </location>
</feature>
<dbReference type="RefSeq" id="WP_154620730.1">
    <property type="nucleotide sequence ID" value="NZ_VUNL01000007.1"/>
</dbReference>
<protein>
    <submittedName>
        <fullName evidence="2">Uncharacterized protein</fullName>
    </submittedName>
</protein>
<feature type="transmembrane region" description="Helical" evidence="1">
    <location>
        <begin position="93"/>
        <end position="114"/>
    </location>
</feature>
<sequence length="418" mass="47710">MKYIKYAMVLLAFVYWLVPVYLRAFPGWLNSGIYNGVPLLYILCNFRKVQCLLLGIKKKYLWISFLLLVFALVWSFCAIVYNNTDDYSYFMKIFTAFRSIYISVFLLLLANNTLRNKNILEKYSVFYSGAIAVCVLFTVMTLLSLDLRENYILLLNQTDKPYLLEDEMYITRFSVGGFAGFGQTILASIGGILSYYLISRKVYIGFPLLLISLLGNLFYGRIGIILSLIAIVVLMMRTMRFRTIAWQIGGLIVSSFSIYVILGCFDNSMFDAWKLWIMQPVDGFIQGLQYGQITFGSSGDKLVYGMYFMPDDSTILFGDGRYENNDGSYYMYTDAGYMRIILYFGVIGAMCIYGSYLALTVFALQNLRGDKVASYLVMTLVICFFVAEYKGDAYPVFFGIVMALGLSGNSREMSVCRR</sequence>
<keyword evidence="1" id="KW-0812">Transmembrane</keyword>
<evidence type="ECO:0000313" key="3">
    <source>
        <dbReference type="Proteomes" id="UP000430222"/>
    </source>
</evidence>
<proteinExistence type="predicted"/>
<dbReference type="AlphaFoldDB" id="A0A6I2UXV2"/>
<feature type="transmembrane region" description="Helical" evidence="1">
    <location>
        <begin position="60"/>
        <end position="81"/>
    </location>
</feature>
<keyword evidence="1" id="KW-0472">Membrane</keyword>
<keyword evidence="3" id="KW-1185">Reference proteome</keyword>
<dbReference type="Proteomes" id="UP000430222">
    <property type="component" value="Unassembled WGS sequence"/>
</dbReference>
<comment type="caution">
    <text evidence="2">The sequence shown here is derived from an EMBL/GenBank/DDBJ whole genome shotgun (WGS) entry which is preliminary data.</text>
</comment>
<feature type="transmembrane region" description="Helical" evidence="1">
    <location>
        <begin position="178"/>
        <end position="198"/>
    </location>
</feature>
<feature type="transmembrane region" description="Helical" evidence="1">
    <location>
        <begin position="243"/>
        <end position="262"/>
    </location>
</feature>
<feature type="transmembrane region" description="Helical" evidence="1">
    <location>
        <begin position="340"/>
        <end position="364"/>
    </location>
</feature>
<evidence type="ECO:0000313" key="2">
    <source>
        <dbReference type="EMBL" id="MSV24950.1"/>
    </source>
</evidence>
<feature type="transmembrane region" description="Helical" evidence="1">
    <location>
        <begin position="126"/>
        <end position="145"/>
    </location>
</feature>
<feature type="transmembrane region" description="Helical" evidence="1">
    <location>
        <begin position="371"/>
        <end position="387"/>
    </location>
</feature>
<gene>
    <name evidence="2" type="ORF">FYJ78_07095</name>
</gene>
<reference evidence="2 3" key="1">
    <citation type="submission" date="2019-08" db="EMBL/GenBank/DDBJ databases">
        <title>In-depth cultivation of the pig gut microbiome towards novel bacterial diversity and tailored functional studies.</title>
        <authorList>
            <person name="Wylensek D."/>
            <person name="Hitch T.C.A."/>
            <person name="Clavel T."/>
        </authorList>
    </citation>
    <scope>NUCLEOTIDE SEQUENCE [LARGE SCALE GENOMIC DNA]</scope>
    <source>
        <strain evidence="3">WCA-380-WT-3B3</strain>
    </source>
</reference>
<organism evidence="2 3">
    <name type="scientific">Selenomonas montiformis</name>
    <dbReference type="NCBI Taxonomy" id="2652285"/>
    <lineage>
        <taxon>Bacteria</taxon>
        <taxon>Bacillati</taxon>
        <taxon>Bacillota</taxon>
        <taxon>Negativicutes</taxon>
        <taxon>Selenomonadales</taxon>
        <taxon>Selenomonadaceae</taxon>
        <taxon>Selenomonas</taxon>
    </lineage>
</organism>
<accession>A0A6I2UXV2</accession>